<dbReference type="SUPFAM" id="SSF46977">
    <property type="entry name" value="Succinate dehydrogenase/fumarate reductase flavoprotein C-terminal domain"/>
    <property type="match status" value="1"/>
</dbReference>
<protein>
    <recommendedName>
        <fullName evidence="20">Succinate dehydrogenase [ubiquinone] flavoprotein subunit, mitochondrial</fullName>
        <ecNumber evidence="20">1.3.5.1</ecNumber>
    </recommendedName>
</protein>
<evidence type="ECO:0000256" key="10">
    <source>
        <dbReference type="ARBA" id="ARBA00022982"/>
    </source>
</evidence>
<evidence type="ECO:0000256" key="14">
    <source>
        <dbReference type="ARBA" id="ARBA00049220"/>
    </source>
</evidence>
<reference evidence="24 25" key="1">
    <citation type="journal article" date="2020" name="ISME J.">
        <title>Uncovering the hidden diversity of litter-decomposition mechanisms in mushroom-forming fungi.</title>
        <authorList>
            <person name="Floudas D."/>
            <person name="Bentzer J."/>
            <person name="Ahren D."/>
            <person name="Johansson T."/>
            <person name="Persson P."/>
            <person name="Tunlid A."/>
        </authorList>
    </citation>
    <scope>NUCLEOTIDE SEQUENCE [LARGE SCALE GENOMIC DNA]</scope>
    <source>
        <strain evidence="24 25">CBS 406.79</strain>
    </source>
</reference>
<keyword evidence="9 20" id="KW-0809">Transit peptide</keyword>
<accession>A0A8H5HN28</accession>
<dbReference type="GO" id="GO:0009055">
    <property type="term" value="F:electron transfer activity"/>
    <property type="evidence" value="ECO:0007669"/>
    <property type="project" value="TreeGrafter"/>
</dbReference>
<evidence type="ECO:0000256" key="12">
    <source>
        <dbReference type="ARBA" id="ARBA00023128"/>
    </source>
</evidence>
<dbReference type="EC" id="1.3.5.1" evidence="20"/>
<keyword evidence="11 20" id="KW-0560">Oxidoreductase</keyword>
<dbReference type="InterPro" id="IPR015939">
    <property type="entry name" value="Fum_Rdtase/Succ_DH_flav-like_C"/>
</dbReference>
<evidence type="ECO:0000313" key="24">
    <source>
        <dbReference type="EMBL" id="KAF5386382.1"/>
    </source>
</evidence>
<dbReference type="InterPro" id="IPR037099">
    <property type="entry name" value="Fum_R/Succ_DH_flav-like_C_sf"/>
</dbReference>
<dbReference type="InterPro" id="IPR036188">
    <property type="entry name" value="FAD/NAD-bd_sf"/>
</dbReference>
<feature type="binding site" evidence="18">
    <location>
        <begin position="63"/>
        <end position="68"/>
    </location>
    <ligand>
        <name>FAD</name>
        <dbReference type="ChEBI" id="CHEBI:57692"/>
    </ligand>
</feature>
<keyword evidence="13 20" id="KW-0472">Membrane</keyword>
<feature type="binding site" evidence="18">
    <location>
        <position position="270"/>
    </location>
    <ligand>
        <name>FAD</name>
        <dbReference type="ChEBI" id="CHEBI:57692"/>
    </ligand>
</feature>
<evidence type="ECO:0000256" key="21">
    <source>
        <dbReference type="SAM" id="MobiDB-lite"/>
    </source>
</evidence>
<keyword evidence="6 18" id="KW-0285">Flavoprotein</keyword>
<sequence>MYRRALSKAQSRQPLGLHPHRTFHSSPIARKTVSTSAEASKSWSWSTSKYPLIEHEYDAIVVGAGGAGLRAAFGLAEAGLNTACITKLFPTRSHTVAAQGGINAALGNMTEDDWRWHMYDTVKGSDWLGDQDAIHYMCREAPETIIELERFGVPFSRTKEGKIYQRALGGQSLKYGQGGQAYRCAAAADRTGHALLHTLYGQSLRHNTNFFIEYFALDLIMQDGECVGVIALSMEDGTLHRFRAHKTVLATGGYGRAYFSCTSAHTCTGDGSAMVSRAGLPLQDLEFVQFHPTGIYGAGCLISEGCRGEGGYLLNGEGERFMERYAPTAKDLASRDVVSRSMTLEIRQGRGAGPEKDHIYLQLSHLPPEIINERLPGISETASIFSGVDVTREPIPVIPTVHYNMGGIPTKYTGEVITIDEHGKDKIVPGLYAAGEAACVSVHGANRLGANSLLDIVVFGRACAQHIKETLVPGQPHRVIPEEAGLWSIEDLDRIRTSDGTESAAKIRLDMQRVMQADAAVFRTQESLDSGVEKAKDVYDRLTNIGIKDRSMVWNSNLIETLELRNILQCAIQTIVSAAARTESRGAHAREDFPERDDNLWMKHTLSFQKDVDSPHVDLRYRDVIGNTLDEDECKPVPPIKRVY</sequence>
<dbReference type="OrthoDB" id="71672at2759"/>
<comment type="similarity">
    <text evidence="3 20">Belongs to the FAD-dependent oxidoreductase 2 family. FRD/SDH subfamily.</text>
</comment>
<dbReference type="InterPro" id="IPR003953">
    <property type="entry name" value="FAD-dep_OxRdtase_2_FAD-bd"/>
</dbReference>
<dbReference type="PIRSF" id="PIRSF000171">
    <property type="entry name" value="SDHA_APRA_LASPO"/>
    <property type="match status" value="1"/>
</dbReference>
<keyword evidence="4 20" id="KW-0813">Transport</keyword>
<dbReference type="InterPro" id="IPR027477">
    <property type="entry name" value="Succ_DH/fumarate_Rdtase_cat_sf"/>
</dbReference>
<dbReference type="GO" id="GO:0006099">
    <property type="term" value="P:tricarboxylic acid cycle"/>
    <property type="evidence" value="ECO:0007669"/>
    <property type="project" value="UniProtKB-UniPathway"/>
</dbReference>
<name>A0A8H5HN28_9AGAR</name>
<comment type="cofactor">
    <cofactor evidence="18">
        <name>FAD</name>
        <dbReference type="ChEBI" id="CHEBI:57692"/>
    </cofactor>
    <text evidence="18">Flavinylated by SdhE, about 5% flavinylation occurs in the absence of SdhE.</text>
</comment>
<feature type="domain" description="Fumarate reductase/succinate dehydrogenase flavoprotein-like C-terminal" evidence="23">
    <location>
        <begin position="508"/>
        <end position="644"/>
    </location>
</feature>
<comment type="pathway">
    <text evidence="2 20">Carbohydrate metabolism; tricarboxylic acid cycle; fumarate from succinate (eukaryal route): step 1/1.</text>
</comment>
<gene>
    <name evidence="24" type="ORF">D9757_006714</name>
</gene>
<dbReference type="GO" id="GO:0005743">
    <property type="term" value="C:mitochondrial inner membrane"/>
    <property type="evidence" value="ECO:0007669"/>
    <property type="project" value="UniProtKB-SubCell"/>
</dbReference>
<evidence type="ECO:0000256" key="18">
    <source>
        <dbReference type="PIRSR" id="PIRSR611281-3"/>
    </source>
</evidence>
<dbReference type="PANTHER" id="PTHR11632:SF51">
    <property type="entry name" value="SUCCINATE DEHYDROGENASE [UBIQUINONE] FLAVOPROTEIN SUBUNIT, MITOCHONDRIAL"/>
    <property type="match status" value="1"/>
</dbReference>
<comment type="subcellular location">
    <subcellularLocation>
        <location evidence="1 20">Mitochondrion inner membrane</location>
        <topology evidence="1 20">Peripheral membrane protein</topology>
        <orientation evidence="1 20">Matrix side</orientation>
    </subcellularLocation>
</comment>
<dbReference type="PRINTS" id="PR00411">
    <property type="entry name" value="PNDRDTASEI"/>
</dbReference>
<feature type="binding site" evidence="17">
    <location>
        <position position="402"/>
    </location>
    <ligand>
        <name>substrate</name>
    </ligand>
</feature>
<evidence type="ECO:0000256" key="4">
    <source>
        <dbReference type="ARBA" id="ARBA00022448"/>
    </source>
</evidence>
<feature type="binding site" evidence="17">
    <location>
        <position position="303"/>
    </location>
    <ligand>
        <name>substrate</name>
    </ligand>
</feature>
<dbReference type="Gene3D" id="4.10.80.40">
    <property type="entry name" value="succinate dehydrogenase protein domain"/>
    <property type="match status" value="1"/>
</dbReference>
<keyword evidence="12" id="KW-0496">Mitochondrion</keyword>
<feature type="modified residue" description="Tele-8alpha-FAD histidine" evidence="19">
    <location>
        <position position="94"/>
    </location>
</feature>
<feature type="region of interest" description="Disordered" evidence="21">
    <location>
        <begin position="1"/>
        <end position="22"/>
    </location>
</feature>
<dbReference type="AlphaFoldDB" id="A0A8H5HN28"/>
<evidence type="ECO:0000256" key="13">
    <source>
        <dbReference type="ARBA" id="ARBA00023136"/>
    </source>
</evidence>
<dbReference type="GO" id="GO:0008177">
    <property type="term" value="F:succinate dehydrogenase (quinone) activity"/>
    <property type="evidence" value="ECO:0007669"/>
    <property type="project" value="UniProtKB-EC"/>
</dbReference>
<dbReference type="UniPathway" id="UPA00223">
    <property type="reaction ID" value="UER01006"/>
</dbReference>
<comment type="caution">
    <text evidence="24">The sequence shown here is derived from an EMBL/GenBank/DDBJ whole genome shotgun (WGS) entry which is preliminary data.</text>
</comment>
<dbReference type="SUPFAM" id="SSF51905">
    <property type="entry name" value="FAD/NAD(P)-binding domain"/>
    <property type="match status" value="1"/>
</dbReference>
<dbReference type="GO" id="GO:0006121">
    <property type="term" value="P:mitochondrial electron transport, succinate to ubiquinone"/>
    <property type="evidence" value="ECO:0007669"/>
    <property type="project" value="TreeGrafter"/>
</dbReference>
<keyword evidence="8 18" id="KW-0274">FAD</keyword>
<evidence type="ECO:0000256" key="15">
    <source>
        <dbReference type="ARBA" id="ARBA00059077"/>
    </source>
</evidence>
<dbReference type="SUPFAM" id="SSF56425">
    <property type="entry name" value="Succinate dehydrogenase/fumarate reductase flavoprotein, catalytic domain"/>
    <property type="match status" value="1"/>
</dbReference>
<evidence type="ECO:0000256" key="8">
    <source>
        <dbReference type="ARBA" id="ARBA00022827"/>
    </source>
</evidence>
<keyword evidence="25" id="KW-1185">Reference proteome</keyword>
<dbReference type="Pfam" id="PF02910">
    <property type="entry name" value="Succ_DH_flav_C"/>
    <property type="match status" value="1"/>
</dbReference>
<evidence type="ECO:0000256" key="17">
    <source>
        <dbReference type="PIRSR" id="PIRSR611281-2"/>
    </source>
</evidence>
<dbReference type="InterPro" id="IPR003952">
    <property type="entry name" value="FRD_SDH_FAD_BS"/>
</dbReference>
<evidence type="ECO:0000256" key="2">
    <source>
        <dbReference type="ARBA" id="ARBA00004788"/>
    </source>
</evidence>
<comment type="function">
    <text evidence="15 20">Flavoprotein (FP) subunit of succinate dehydrogenase (SDH) that is involved in complex II of the mitochondrial electron transport chain and is responsible for transferring electrons from succinate to ubiquinone (coenzyme Q).</text>
</comment>
<feature type="binding site" evidence="18">
    <location>
        <position position="436"/>
    </location>
    <ligand>
        <name>FAD</name>
        <dbReference type="ChEBI" id="CHEBI:57692"/>
    </ligand>
</feature>
<dbReference type="EMBL" id="JAACJN010000036">
    <property type="protein sequence ID" value="KAF5386382.1"/>
    <property type="molecule type" value="Genomic_DNA"/>
</dbReference>
<feature type="active site" description="Proton acceptor" evidence="16">
    <location>
        <position position="335"/>
    </location>
</feature>
<evidence type="ECO:0000256" key="7">
    <source>
        <dbReference type="ARBA" id="ARBA00022792"/>
    </source>
</evidence>
<dbReference type="Gene3D" id="1.20.58.100">
    <property type="entry name" value="Fumarate reductase/succinate dehydrogenase flavoprotein-like, C-terminal domain"/>
    <property type="match status" value="1"/>
</dbReference>
<evidence type="ECO:0000259" key="22">
    <source>
        <dbReference type="Pfam" id="PF00890"/>
    </source>
</evidence>
<dbReference type="Pfam" id="PF00890">
    <property type="entry name" value="FAD_binding_2"/>
    <property type="match status" value="1"/>
</dbReference>
<evidence type="ECO:0000313" key="25">
    <source>
        <dbReference type="Proteomes" id="UP000518752"/>
    </source>
</evidence>
<dbReference type="PROSITE" id="PS00504">
    <property type="entry name" value="FRD_SDH_FAD_BINDING"/>
    <property type="match status" value="1"/>
</dbReference>
<dbReference type="FunFam" id="3.50.50.60:FF:000482">
    <property type="entry name" value="Succinate dehydrogenase complex, subunit A, flavoprotein (Fp)"/>
    <property type="match status" value="1"/>
</dbReference>
<feature type="domain" description="FAD-dependent oxidoreductase 2 FAD-binding" evidence="22">
    <location>
        <begin position="58"/>
        <end position="453"/>
    </location>
</feature>
<evidence type="ECO:0000256" key="3">
    <source>
        <dbReference type="ARBA" id="ARBA00008040"/>
    </source>
</evidence>
<evidence type="ECO:0000259" key="23">
    <source>
        <dbReference type="Pfam" id="PF02910"/>
    </source>
</evidence>
<dbReference type="GO" id="GO:0050660">
    <property type="term" value="F:flavin adenine dinucleotide binding"/>
    <property type="evidence" value="ECO:0007669"/>
    <property type="project" value="InterPro"/>
</dbReference>
<dbReference type="Gene3D" id="3.50.50.60">
    <property type="entry name" value="FAD/NAD(P)-binding domain"/>
    <property type="match status" value="1"/>
</dbReference>
<keyword evidence="5 20" id="KW-0816">Tricarboxylic acid cycle</keyword>
<feature type="binding site" evidence="17">
    <location>
        <position position="447"/>
    </location>
    <ligand>
        <name>substrate</name>
    </ligand>
</feature>
<keyword evidence="10 20" id="KW-0249">Electron transport</keyword>
<evidence type="ECO:0000256" key="16">
    <source>
        <dbReference type="PIRSR" id="PIRSR000171-1"/>
    </source>
</evidence>
<dbReference type="NCBIfam" id="TIGR01816">
    <property type="entry name" value="sdhA_forward"/>
    <property type="match status" value="1"/>
</dbReference>
<dbReference type="FunFam" id="4.10.80.40:FF:000002">
    <property type="entry name" value="Succinate dehydrogenase [ubiquinone] flavoprotein subunit, mitochondrial"/>
    <property type="match status" value="1"/>
</dbReference>
<evidence type="ECO:0000256" key="11">
    <source>
        <dbReference type="ARBA" id="ARBA00023002"/>
    </source>
</evidence>
<dbReference type="FunFam" id="3.90.700.10:FF:000001">
    <property type="entry name" value="Mitochondrial succinate dehydrogenase flavoprotein subunit"/>
    <property type="match status" value="1"/>
</dbReference>
<evidence type="ECO:0000256" key="5">
    <source>
        <dbReference type="ARBA" id="ARBA00022532"/>
    </source>
</evidence>
<evidence type="ECO:0000256" key="20">
    <source>
        <dbReference type="RuleBase" id="RU362051"/>
    </source>
</evidence>
<feature type="binding site" evidence="18">
    <location>
        <begin position="452"/>
        <end position="453"/>
    </location>
    <ligand>
        <name>FAD</name>
        <dbReference type="ChEBI" id="CHEBI:57692"/>
    </ligand>
</feature>
<dbReference type="InterPro" id="IPR011281">
    <property type="entry name" value="Succ_DH_flav_su_fwd"/>
</dbReference>
<evidence type="ECO:0000256" key="6">
    <source>
        <dbReference type="ARBA" id="ARBA00022630"/>
    </source>
</evidence>
<dbReference type="NCBIfam" id="TIGR01812">
    <property type="entry name" value="sdhA_frdA_Gneg"/>
    <property type="match status" value="1"/>
</dbReference>
<evidence type="ECO:0000256" key="1">
    <source>
        <dbReference type="ARBA" id="ARBA00004443"/>
    </source>
</evidence>
<comment type="catalytic activity">
    <reaction evidence="14 20">
        <text>a quinone + succinate = fumarate + a quinol</text>
        <dbReference type="Rhea" id="RHEA:40523"/>
        <dbReference type="ChEBI" id="CHEBI:24646"/>
        <dbReference type="ChEBI" id="CHEBI:29806"/>
        <dbReference type="ChEBI" id="CHEBI:30031"/>
        <dbReference type="ChEBI" id="CHEBI:132124"/>
        <dbReference type="EC" id="1.3.5.1"/>
    </reaction>
</comment>
<dbReference type="InterPro" id="IPR030664">
    <property type="entry name" value="SdhA/FrdA/AprA"/>
</dbReference>
<dbReference type="InterPro" id="IPR014006">
    <property type="entry name" value="Succ_Dhase_FrdA_Gneg"/>
</dbReference>
<evidence type="ECO:0000256" key="19">
    <source>
        <dbReference type="PIRSR" id="PIRSR611281-4"/>
    </source>
</evidence>
<dbReference type="FunFam" id="1.20.58.100:FF:000001">
    <property type="entry name" value="Succinate dehydrogenase flavoprotein subunit (SdhA)"/>
    <property type="match status" value="1"/>
</dbReference>
<dbReference type="Proteomes" id="UP000518752">
    <property type="component" value="Unassembled WGS sequence"/>
</dbReference>
<feature type="binding site" evidence="18">
    <location>
        <begin position="86"/>
        <end position="101"/>
    </location>
    <ligand>
        <name>FAD</name>
        <dbReference type="ChEBI" id="CHEBI:57692"/>
    </ligand>
</feature>
<organism evidence="24 25">
    <name type="scientific">Collybiopsis confluens</name>
    <dbReference type="NCBI Taxonomy" id="2823264"/>
    <lineage>
        <taxon>Eukaryota</taxon>
        <taxon>Fungi</taxon>
        <taxon>Dikarya</taxon>
        <taxon>Basidiomycota</taxon>
        <taxon>Agaricomycotina</taxon>
        <taxon>Agaricomycetes</taxon>
        <taxon>Agaricomycetidae</taxon>
        <taxon>Agaricales</taxon>
        <taxon>Marasmiineae</taxon>
        <taxon>Omphalotaceae</taxon>
        <taxon>Collybiopsis</taxon>
    </lineage>
</organism>
<dbReference type="PANTHER" id="PTHR11632">
    <property type="entry name" value="SUCCINATE DEHYDROGENASE 2 FLAVOPROTEIN SUBUNIT"/>
    <property type="match status" value="1"/>
</dbReference>
<evidence type="ECO:0000256" key="9">
    <source>
        <dbReference type="ARBA" id="ARBA00022946"/>
    </source>
</evidence>
<feature type="binding site" evidence="17">
    <location>
        <position position="291"/>
    </location>
    <ligand>
        <name>substrate</name>
    </ligand>
</feature>
<keyword evidence="7" id="KW-0999">Mitochondrion inner membrane</keyword>
<proteinExistence type="inferred from homology"/>
<dbReference type="Gene3D" id="3.90.700.10">
    <property type="entry name" value="Succinate dehydrogenase/fumarate reductase flavoprotein, catalytic domain"/>
    <property type="match status" value="1"/>
</dbReference>